<dbReference type="CDD" id="cd02968">
    <property type="entry name" value="SCO"/>
    <property type="match status" value="1"/>
</dbReference>
<comment type="caution">
    <text evidence="6">The sequence shown here is derived from an EMBL/GenBank/DDBJ whole genome shotgun (WGS) entry which is preliminary data.</text>
</comment>
<dbReference type="InterPro" id="IPR013766">
    <property type="entry name" value="Thioredoxin_domain"/>
</dbReference>
<dbReference type="PANTHER" id="PTHR12151:SF25">
    <property type="entry name" value="LINALOOL DEHYDRATASE_ISOMERASE DOMAIN-CONTAINING PROTEIN"/>
    <property type="match status" value="1"/>
</dbReference>
<accession>A0A840E5J4</accession>
<feature type="binding site" evidence="3">
    <location>
        <position position="104"/>
    </location>
    <ligand>
        <name>Cu cation</name>
        <dbReference type="ChEBI" id="CHEBI:23378"/>
    </ligand>
</feature>
<protein>
    <submittedName>
        <fullName evidence="6">Protein SCO1/2</fullName>
    </submittedName>
</protein>
<dbReference type="GO" id="GO:0046872">
    <property type="term" value="F:metal ion binding"/>
    <property type="evidence" value="ECO:0007669"/>
    <property type="project" value="UniProtKB-KW"/>
</dbReference>
<dbReference type="EMBL" id="JACIFF010000003">
    <property type="protein sequence ID" value="MBB4078992.1"/>
    <property type="molecule type" value="Genomic_DNA"/>
</dbReference>
<keyword evidence="4" id="KW-1015">Disulfide bond</keyword>
<feature type="binding site" evidence="3">
    <location>
        <position position="108"/>
    </location>
    <ligand>
        <name>Cu cation</name>
        <dbReference type="ChEBI" id="CHEBI:23378"/>
    </ligand>
</feature>
<dbReference type="PROSITE" id="PS51257">
    <property type="entry name" value="PROKAR_LIPOPROTEIN"/>
    <property type="match status" value="1"/>
</dbReference>
<keyword evidence="2 3" id="KW-0186">Copper</keyword>
<comment type="similarity">
    <text evidence="1">Belongs to the SCO1/2 family.</text>
</comment>
<dbReference type="AlphaFoldDB" id="A0A840E5J4"/>
<proteinExistence type="inferred from homology"/>
<keyword evidence="7" id="KW-1185">Reference proteome</keyword>
<dbReference type="PANTHER" id="PTHR12151">
    <property type="entry name" value="ELECTRON TRANSPORT PROTIN SCO1/SENC FAMILY MEMBER"/>
    <property type="match status" value="1"/>
</dbReference>
<feature type="binding site" evidence="3">
    <location>
        <position position="193"/>
    </location>
    <ligand>
        <name>Cu cation</name>
        <dbReference type="ChEBI" id="CHEBI:23378"/>
    </ligand>
</feature>
<organism evidence="6 7">
    <name type="scientific">Neolewinella aquimaris</name>
    <dbReference type="NCBI Taxonomy" id="1835722"/>
    <lineage>
        <taxon>Bacteria</taxon>
        <taxon>Pseudomonadati</taxon>
        <taxon>Bacteroidota</taxon>
        <taxon>Saprospiria</taxon>
        <taxon>Saprospirales</taxon>
        <taxon>Lewinellaceae</taxon>
        <taxon>Neolewinella</taxon>
    </lineage>
</organism>
<dbReference type="RefSeq" id="WP_183495238.1">
    <property type="nucleotide sequence ID" value="NZ_JACIFF010000003.1"/>
</dbReference>
<evidence type="ECO:0000259" key="5">
    <source>
        <dbReference type="PROSITE" id="PS51352"/>
    </source>
</evidence>
<dbReference type="InterPro" id="IPR036249">
    <property type="entry name" value="Thioredoxin-like_sf"/>
</dbReference>
<evidence type="ECO:0000256" key="2">
    <source>
        <dbReference type="ARBA" id="ARBA00023008"/>
    </source>
</evidence>
<feature type="domain" description="Thioredoxin" evidence="5">
    <location>
        <begin position="64"/>
        <end position="230"/>
    </location>
</feature>
<evidence type="ECO:0000256" key="1">
    <source>
        <dbReference type="ARBA" id="ARBA00010996"/>
    </source>
</evidence>
<evidence type="ECO:0000256" key="4">
    <source>
        <dbReference type="PIRSR" id="PIRSR603782-2"/>
    </source>
</evidence>
<keyword evidence="3" id="KW-0479">Metal-binding</keyword>
<evidence type="ECO:0000313" key="7">
    <source>
        <dbReference type="Proteomes" id="UP000576209"/>
    </source>
</evidence>
<dbReference type="Gene3D" id="3.40.30.10">
    <property type="entry name" value="Glutaredoxin"/>
    <property type="match status" value="1"/>
</dbReference>
<evidence type="ECO:0000256" key="3">
    <source>
        <dbReference type="PIRSR" id="PIRSR603782-1"/>
    </source>
</evidence>
<sequence>MTYLRGLTLLAALTLVSCGHDHENGVDPEHAPPYLQHHPVDSESGYYLTDSLGFPGNHPFDPETGVVSPEPVRTWKYVDQSNRPFGSEDLRGKVYVADFFFTSCPTICPKVASQMLRLEEEFGDDPDFRLVSFTVDPKRDTPERMTDYANKLGIKDMDRWRFIYGDKFEIYDLDEDYLSIAMENDAAPGGFDHSGYIVLVDREGFVRAYASGLVEEEVDHLMEDIRLLLDEKAR</sequence>
<dbReference type="PROSITE" id="PS51352">
    <property type="entry name" value="THIOREDOXIN_2"/>
    <property type="match status" value="1"/>
</dbReference>
<dbReference type="Pfam" id="PF02630">
    <property type="entry name" value="SCO1-SenC"/>
    <property type="match status" value="1"/>
</dbReference>
<dbReference type="InterPro" id="IPR003782">
    <property type="entry name" value="SCO1/SenC"/>
</dbReference>
<feature type="disulfide bond" description="Redox-active" evidence="4">
    <location>
        <begin position="104"/>
        <end position="108"/>
    </location>
</feature>
<dbReference type="Proteomes" id="UP000576209">
    <property type="component" value="Unassembled WGS sequence"/>
</dbReference>
<gene>
    <name evidence="6" type="ORF">GGR28_001609</name>
</gene>
<dbReference type="SUPFAM" id="SSF52833">
    <property type="entry name" value="Thioredoxin-like"/>
    <property type="match status" value="1"/>
</dbReference>
<evidence type="ECO:0000313" key="6">
    <source>
        <dbReference type="EMBL" id="MBB4078992.1"/>
    </source>
</evidence>
<name>A0A840E5J4_9BACT</name>
<reference evidence="6 7" key="1">
    <citation type="submission" date="2020-08" db="EMBL/GenBank/DDBJ databases">
        <title>Genomic Encyclopedia of Type Strains, Phase IV (KMG-IV): sequencing the most valuable type-strain genomes for metagenomic binning, comparative biology and taxonomic classification.</title>
        <authorList>
            <person name="Goeker M."/>
        </authorList>
    </citation>
    <scope>NUCLEOTIDE SEQUENCE [LARGE SCALE GENOMIC DNA]</scope>
    <source>
        <strain evidence="6 7">DSM 105137</strain>
    </source>
</reference>